<evidence type="ECO:0000313" key="3">
    <source>
        <dbReference type="EMBL" id="AWB34740.1"/>
    </source>
</evidence>
<dbReference type="PROSITE" id="PS50994">
    <property type="entry name" value="INTEGRASE"/>
    <property type="match status" value="1"/>
</dbReference>
<proteinExistence type="predicted"/>
<dbReference type="GO" id="GO:0015074">
    <property type="term" value="P:DNA integration"/>
    <property type="evidence" value="ECO:0007669"/>
    <property type="project" value="InterPro"/>
</dbReference>
<organism evidence="3 4">
    <name type="scientific">Orrella marina</name>
    <dbReference type="NCBI Taxonomy" id="2163011"/>
    <lineage>
        <taxon>Bacteria</taxon>
        <taxon>Pseudomonadati</taxon>
        <taxon>Pseudomonadota</taxon>
        <taxon>Betaproteobacteria</taxon>
        <taxon>Burkholderiales</taxon>
        <taxon>Alcaligenaceae</taxon>
        <taxon>Orrella</taxon>
    </lineage>
</organism>
<evidence type="ECO:0000259" key="2">
    <source>
        <dbReference type="PROSITE" id="PS50994"/>
    </source>
</evidence>
<dbReference type="InterPro" id="IPR001584">
    <property type="entry name" value="Integrase_cat-core"/>
</dbReference>
<dbReference type="GO" id="GO:0003676">
    <property type="term" value="F:nucleic acid binding"/>
    <property type="evidence" value="ECO:0007669"/>
    <property type="project" value="InterPro"/>
</dbReference>
<keyword evidence="4" id="KW-1185">Reference proteome</keyword>
<dbReference type="OrthoDB" id="8776512at2"/>
<dbReference type="Pfam" id="PF09299">
    <property type="entry name" value="Mu-transpos_C"/>
    <property type="match status" value="1"/>
</dbReference>
<dbReference type="KEGG" id="boz:DBV39_14550"/>
<evidence type="ECO:0000313" key="4">
    <source>
        <dbReference type="Proteomes" id="UP000244571"/>
    </source>
</evidence>
<feature type="compositionally biased region" description="Basic and acidic residues" evidence="1">
    <location>
        <begin position="650"/>
        <end position="677"/>
    </location>
</feature>
<evidence type="ECO:0000256" key="1">
    <source>
        <dbReference type="SAM" id="MobiDB-lite"/>
    </source>
</evidence>
<dbReference type="EMBL" id="CP028901">
    <property type="protein sequence ID" value="AWB34740.1"/>
    <property type="molecule type" value="Genomic_DNA"/>
</dbReference>
<feature type="compositionally biased region" description="Basic residues" evidence="1">
    <location>
        <begin position="594"/>
        <end position="603"/>
    </location>
</feature>
<dbReference type="InterPro" id="IPR012337">
    <property type="entry name" value="RNaseH-like_sf"/>
</dbReference>
<dbReference type="Gene3D" id="3.30.420.10">
    <property type="entry name" value="Ribonuclease H-like superfamily/Ribonuclease H"/>
    <property type="match status" value="1"/>
</dbReference>
<feature type="region of interest" description="Disordered" evidence="1">
    <location>
        <begin position="585"/>
        <end position="677"/>
    </location>
</feature>
<feature type="compositionally biased region" description="Polar residues" evidence="1">
    <location>
        <begin position="624"/>
        <end position="642"/>
    </location>
</feature>
<dbReference type="Proteomes" id="UP000244571">
    <property type="component" value="Chromosome"/>
</dbReference>
<sequence>MNRTLRVNDAICPAGSDLVLYQVVDPHPRGGSIKLFNLDKHQEDYIAWADINQALVDGTLVLKRKNAPRVSPAEQDDPKFAEELRTAMEQVKSIKAIQRKFNVSFSKAYAIATSDSRHAVTDIAWKSRATLSRYLISDRNGVPLLRGSKNKGNRTPRYGQAVVDLVVQSARTLYLRVGSRWALCDLVHYINDQARHRGLIGYDQKISQLYIKKTIHTHASVDPEKSRMDGKLVAAAKSIGANRVVARIPFERVEQDAVHLPFKAMTKHGVAETIYLIHAIDCCTSMPLGWHLVIGHPSESDGLRCIESTLFPKPHAFERLGLDPKHDRYGSPLMLVFDNGPEAKGERISNLTRLGIDPMHCKSHHAHGKPFIERLNKSLKEAIQVLPGCTRMDRKDGMRDPIALGDVLMTVQELESWIVRWYYESWANTPLTRHLRMDFLDETNLGSTPAERWKTITEDLMTPMPTSPSIKEWRSALYTHHERVLNRKTGVTIEGINYRGPNLPILLSRLGEEKVKILVDPDDVRQVYVNEGEDCRLVALIGDFVSDSTPAYSFSQIKEVLQREREQKRDTELMVAFRRDMHEASVTEITSKSPRGRKARREKARAVESAVRHTAAIKRAESSAPVSASGTPAQPAQLQTARVTDPQPQEADRKERPLSETFKRLPVINRHDGKEMK</sequence>
<feature type="domain" description="Integrase catalytic" evidence="2">
    <location>
        <begin position="245"/>
        <end position="457"/>
    </location>
</feature>
<protein>
    <submittedName>
        <fullName evidence="3">Integrase</fullName>
    </submittedName>
</protein>
<dbReference type="InterPro" id="IPR036397">
    <property type="entry name" value="RNaseH_sf"/>
</dbReference>
<dbReference type="RefSeq" id="WP_108622150.1">
    <property type="nucleotide sequence ID" value="NZ_CP028901.1"/>
</dbReference>
<dbReference type="InterPro" id="IPR015378">
    <property type="entry name" value="Transposase-like_Mu_C"/>
</dbReference>
<gene>
    <name evidence="3" type="ORF">DBV39_14550</name>
</gene>
<dbReference type="SUPFAM" id="SSF53098">
    <property type="entry name" value="Ribonuclease H-like"/>
    <property type="match status" value="1"/>
</dbReference>
<accession>A0A2R4XLR6</accession>
<dbReference type="AlphaFoldDB" id="A0A2R4XLR6"/>
<reference evidence="3 4" key="1">
    <citation type="submission" date="2018-04" db="EMBL/GenBank/DDBJ databases">
        <title>Bordetella sp. HZ20 isolated from seawater.</title>
        <authorList>
            <person name="Sun C."/>
        </authorList>
    </citation>
    <scope>NUCLEOTIDE SEQUENCE [LARGE SCALE GENOMIC DNA]</scope>
    <source>
        <strain evidence="3 4">HZ20</strain>
    </source>
</reference>
<name>A0A2R4XLR6_9BURK</name>